<feature type="domain" description="Endonuclease GajA/Old nuclease/RecF-like AAA" evidence="1">
    <location>
        <begin position="17"/>
        <end position="129"/>
    </location>
</feature>
<evidence type="ECO:0000259" key="2">
    <source>
        <dbReference type="Pfam" id="PF20469"/>
    </source>
</evidence>
<proteinExistence type="predicted"/>
<dbReference type="KEGG" id="ssua:FPZ54_08915"/>
<dbReference type="Pfam" id="PF13175">
    <property type="entry name" value="AAA_15"/>
    <property type="match status" value="2"/>
</dbReference>
<dbReference type="EMBL" id="CP042239">
    <property type="protein sequence ID" value="QDX26130.1"/>
    <property type="molecule type" value="Genomic_DNA"/>
</dbReference>
<dbReference type="PANTHER" id="PTHR43581">
    <property type="entry name" value="ATP/GTP PHOSPHATASE"/>
    <property type="match status" value="1"/>
</dbReference>
<dbReference type="Proteomes" id="UP000318055">
    <property type="component" value="Chromosome"/>
</dbReference>
<dbReference type="AlphaFoldDB" id="A0A518RF97"/>
<dbReference type="SUPFAM" id="SSF52540">
    <property type="entry name" value="P-loop containing nucleoside triphosphate hydrolases"/>
    <property type="match status" value="1"/>
</dbReference>
<dbReference type="InterPro" id="IPR051396">
    <property type="entry name" value="Bact_Antivir_Def_Nuclease"/>
</dbReference>
<dbReference type="Gene3D" id="3.40.50.300">
    <property type="entry name" value="P-loop containing nucleotide triphosphate hydrolases"/>
    <property type="match status" value="1"/>
</dbReference>
<keyword evidence="4" id="KW-1185">Reference proteome</keyword>
<accession>A0A518RF97</accession>
<dbReference type="InterPro" id="IPR034139">
    <property type="entry name" value="TOPRIM_OLD"/>
</dbReference>
<evidence type="ECO:0000313" key="3">
    <source>
        <dbReference type="EMBL" id="QDX26130.1"/>
    </source>
</evidence>
<dbReference type="PANTHER" id="PTHR43581:SF4">
    <property type="entry name" value="ATP_GTP PHOSPHATASE"/>
    <property type="match status" value="1"/>
</dbReference>
<dbReference type="InterPro" id="IPR027417">
    <property type="entry name" value="P-loop_NTPase"/>
</dbReference>
<sequence>MKYCELEGASMPIDYLLSKVIIKYWRGIDNLELDLRPGFPSVLIGTNNAGKTAALDAIALALASAAFGGQWSPDEDDFYCDQQGRRSGEFIIQVLFEAKDEAGYPAVRGVGKPISVHGVQVRGTLKDGKAKHQRTLLDEKLQPILIAPRTALSAEDKVKWKEHGVNWTQYYARLDEISEHIPEVWLFRPQEIEASLYIWKRGPIARLSRLLAQRFLADKWSIDRDDGKKTQMPDTLHKAHAFFREAVEKFPFWRDDMKPKLEEAIARYVGSKAKVDLRPDVQVFEEWIAQQLAVSLATDPAGVVTPLSSMGDGWQSIVRLAALEALSQYPSQMRERVVVLLEEPETHLHPHLRRKLRKVLGDLSKNGWTVMYSTHAPEMVSFDADQVITRLVRVGGSLISNCVHTDAIAASAKLQSKLDERGAHDFLFSSGTVFVEGRDDGFACRYTFDATDVDIDGLSISITQCNAVSVIRAFAAIAKELGIRWCALTDEDRQTTGGVNPTTEAERRRIEKLRQEADIQVQWPGKLEACLGIVAPNKALPETTEPLLRHPDWRTNHPEYYATVASIAAWIDPALKI</sequence>
<reference evidence="3 4" key="1">
    <citation type="submission" date="2019-07" db="EMBL/GenBank/DDBJ databases">
        <title>Sphingomonas alkalisoli sp. nov., isolated from rhizosphere soil of Suaedae salsa.</title>
        <authorList>
            <person name="Zhang H."/>
            <person name="Xu L."/>
            <person name="Zhang J.-X."/>
            <person name="Sun J.-Q."/>
        </authorList>
    </citation>
    <scope>NUCLEOTIDE SEQUENCE [LARGE SCALE GENOMIC DNA]</scope>
    <source>
        <strain evidence="3 4">XS-10</strain>
    </source>
</reference>
<dbReference type="OrthoDB" id="3322489at2"/>
<name>A0A518RF97_9SPHN</name>
<organism evidence="3 4">
    <name type="scientific">Sphingomonas suaedae</name>
    <dbReference type="NCBI Taxonomy" id="2599297"/>
    <lineage>
        <taxon>Bacteria</taxon>
        <taxon>Pseudomonadati</taxon>
        <taxon>Pseudomonadota</taxon>
        <taxon>Alphaproteobacteria</taxon>
        <taxon>Sphingomonadales</taxon>
        <taxon>Sphingomonadaceae</taxon>
        <taxon>Sphingomonas</taxon>
    </lineage>
</organism>
<dbReference type="CDD" id="cd00267">
    <property type="entry name" value="ABC_ATPase"/>
    <property type="match status" value="1"/>
</dbReference>
<feature type="domain" description="OLD protein-like TOPRIM" evidence="2">
    <location>
        <begin position="427"/>
        <end position="492"/>
    </location>
</feature>
<gene>
    <name evidence="3" type="ORF">FPZ54_08915</name>
</gene>
<protein>
    <submittedName>
        <fullName evidence="3">AAA family ATPase</fullName>
    </submittedName>
</protein>
<dbReference type="Pfam" id="PF20469">
    <property type="entry name" value="OLD-like_TOPRIM"/>
    <property type="match status" value="1"/>
</dbReference>
<evidence type="ECO:0000313" key="4">
    <source>
        <dbReference type="Proteomes" id="UP000318055"/>
    </source>
</evidence>
<evidence type="ECO:0000259" key="1">
    <source>
        <dbReference type="Pfam" id="PF13175"/>
    </source>
</evidence>
<feature type="domain" description="Endonuclease GajA/Old nuclease/RecF-like AAA" evidence="1">
    <location>
        <begin position="262"/>
        <end position="380"/>
    </location>
</feature>
<dbReference type="InterPro" id="IPR041685">
    <property type="entry name" value="AAA_GajA/Old/RecF-like"/>
</dbReference>